<gene>
    <name evidence="1" type="ORF">ALP21_00858</name>
</gene>
<dbReference type="InterPro" id="IPR019276">
    <property type="entry name" value="DUF2303"/>
</dbReference>
<evidence type="ECO:0000313" key="2">
    <source>
        <dbReference type="Proteomes" id="UP000267078"/>
    </source>
</evidence>
<protein>
    <submittedName>
        <fullName evidence="1">Uncharacterized protein</fullName>
    </submittedName>
</protein>
<dbReference type="AlphaFoldDB" id="A0A7Z6UWX3"/>
<reference evidence="1 2" key="1">
    <citation type="submission" date="2018-08" db="EMBL/GenBank/DDBJ databases">
        <title>Recombination of ecologically and evolutionarily significant loci maintains genetic cohesion in the Pseudomonas syringae species complex.</title>
        <authorList>
            <person name="Dillon M."/>
            <person name="Thakur S."/>
            <person name="Almeida R.N.D."/>
            <person name="Weir B.S."/>
            <person name="Guttman D.S."/>
        </authorList>
    </citation>
    <scope>NUCLEOTIDE SEQUENCE [LARGE SCALE GENOMIC DNA]</scope>
    <source>
        <strain evidence="1 2">1449B</strain>
    </source>
</reference>
<dbReference type="Pfam" id="PF10065">
    <property type="entry name" value="DUF2303"/>
    <property type="match status" value="1"/>
</dbReference>
<sequence>MPTSLIFSAVPFEGLQMREIILRISVITSGAQAVLKLRRVGEDVQREEIAQEFKSVLEAKVGDAAQLALGSFSA</sequence>
<proteinExistence type="predicted"/>
<organism evidence="1 2">
    <name type="scientific">Pseudomonas savastanoi pv. phaseolicola</name>
    <name type="common">Pseudomonas syringae pv. phaseolicola</name>
    <dbReference type="NCBI Taxonomy" id="319"/>
    <lineage>
        <taxon>Bacteria</taxon>
        <taxon>Pseudomonadati</taxon>
        <taxon>Pseudomonadota</taxon>
        <taxon>Gammaproteobacteria</taxon>
        <taxon>Pseudomonadales</taxon>
        <taxon>Pseudomonadaceae</taxon>
        <taxon>Pseudomonas</taxon>
    </lineage>
</organism>
<accession>A0A7Z6UWX3</accession>
<dbReference type="EMBL" id="RBUI01000014">
    <property type="protein sequence ID" value="RMU92358.1"/>
    <property type="molecule type" value="Genomic_DNA"/>
</dbReference>
<evidence type="ECO:0000313" key="1">
    <source>
        <dbReference type="EMBL" id="RMU92358.1"/>
    </source>
</evidence>
<comment type="caution">
    <text evidence="1">The sequence shown here is derived from an EMBL/GenBank/DDBJ whole genome shotgun (WGS) entry which is preliminary data.</text>
</comment>
<name>A0A7Z6UWX3_PSESH</name>
<dbReference type="Proteomes" id="UP000267078">
    <property type="component" value="Unassembled WGS sequence"/>
</dbReference>